<sequence>MQRINLDIPGLGRLRAAYTDDWEEGVTTYTVTAPRVTGAFAVALAEEWDTGRPLDPDSPRVRIDYGAHVPGRHYFHGWERPDRPVVNGISLVGAAYVDLDVMRQRRLGWRDVNCRKAIGKWHDTPAPQPTNERTALVVHALVFHWATRPDNLALRLAACRRHAGRLSTNIQRDIKRQEELVAEELARLQRLRESLTAARVLADMPPAQTSPASPSPIPHSTQEAPPCPQPSA</sequence>
<dbReference type="RefSeq" id="WP_182706931.1">
    <property type="nucleotide sequence ID" value="NZ_JACJII010000001.1"/>
</dbReference>
<dbReference type="Proteomes" id="UP000539313">
    <property type="component" value="Unassembled WGS sequence"/>
</dbReference>
<keyword evidence="3" id="KW-1185">Reference proteome</keyword>
<organism evidence="2 3">
    <name type="scientific">Thermomonospora cellulosilytica</name>
    <dbReference type="NCBI Taxonomy" id="1411118"/>
    <lineage>
        <taxon>Bacteria</taxon>
        <taxon>Bacillati</taxon>
        <taxon>Actinomycetota</taxon>
        <taxon>Actinomycetes</taxon>
        <taxon>Streptosporangiales</taxon>
        <taxon>Thermomonosporaceae</taxon>
        <taxon>Thermomonospora</taxon>
    </lineage>
</organism>
<gene>
    <name evidence="2" type="ORF">HNR21_004755</name>
</gene>
<name>A0A7W3N1L2_9ACTN</name>
<accession>A0A7W3N1L2</accession>
<comment type="caution">
    <text evidence="2">The sequence shown here is derived from an EMBL/GenBank/DDBJ whole genome shotgun (WGS) entry which is preliminary data.</text>
</comment>
<evidence type="ECO:0000313" key="2">
    <source>
        <dbReference type="EMBL" id="MBA9005873.1"/>
    </source>
</evidence>
<reference evidence="2 3" key="1">
    <citation type="submission" date="2020-08" db="EMBL/GenBank/DDBJ databases">
        <title>Sequencing the genomes of 1000 actinobacteria strains.</title>
        <authorList>
            <person name="Klenk H.-P."/>
        </authorList>
    </citation>
    <scope>NUCLEOTIDE SEQUENCE [LARGE SCALE GENOMIC DNA]</scope>
    <source>
        <strain evidence="2 3">DSM 45823</strain>
    </source>
</reference>
<proteinExistence type="predicted"/>
<evidence type="ECO:0000256" key="1">
    <source>
        <dbReference type="SAM" id="MobiDB-lite"/>
    </source>
</evidence>
<dbReference type="AlphaFoldDB" id="A0A7W3N1L2"/>
<evidence type="ECO:0000313" key="3">
    <source>
        <dbReference type="Proteomes" id="UP000539313"/>
    </source>
</evidence>
<dbReference type="EMBL" id="JACJII010000001">
    <property type="protein sequence ID" value="MBA9005873.1"/>
    <property type="molecule type" value="Genomic_DNA"/>
</dbReference>
<protein>
    <submittedName>
        <fullName evidence="2">Uncharacterized protein</fullName>
    </submittedName>
</protein>
<feature type="region of interest" description="Disordered" evidence="1">
    <location>
        <begin position="199"/>
        <end position="232"/>
    </location>
</feature>